<accession>C7NSK9</accession>
<keyword evidence="2 3" id="KW-0186">Copper</keyword>
<evidence type="ECO:0000313" key="7">
    <source>
        <dbReference type="Proteomes" id="UP000002071"/>
    </source>
</evidence>
<dbReference type="KEGG" id="hut:Huta_2964"/>
<comment type="similarity">
    <text evidence="1">Belongs to the SCO1/2 family.</text>
</comment>
<dbReference type="InterPro" id="IPR013766">
    <property type="entry name" value="Thioredoxin_domain"/>
</dbReference>
<dbReference type="CDD" id="cd02968">
    <property type="entry name" value="SCO"/>
    <property type="match status" value="1"/>
</dbReference>
<dbReference type="PROSITE" id="PS51257">
    <property type="entry name" value="PROKAR_LIPOPROTEIN"/>
    <property type="match status" value="1"/>
</dbReference>
<name>C7NSK9_HALUD</name>
<feature type="disulfide bond" description="Redox-active" evidence="4">
    <location>
        <begin position="96"/>
        <end position="100"/>
    </location>
</feature>
<keyword evidence="3" id="KW-0479">Metal-binding</keyword>
<dbReference type="SUPFAM" id="SSF52833">
    <property type="entry name" value="Thioredoxin-like"/>
    <property type="match status" value="1"/>
</dbReference>
<dbReference type="OrthoDB" id="27579at2157"/>
<dbReference type="Pfam" id="PF02630">
    <property type="entry name" value="SCO1-SenC"/>
    <property type="match status" value="1"/>
</dbReference>
<keyword evidence="7" id="KW-1185">Reference proteome</keyword>
<dbReference type="InterPro" id="IPR003782">
    <property type="entry name" value="SCO1/SenC"/>
</dbReference>
<protein>
    <submittedName>
        <fullName evidence="6">Electron transport protein SCO1/SenC</fullName>
    </submittedName>
</protein>
<dbReference type="eggNOG" id="arCOG00313">
    <property type="taxonomic scope" value="Archaea"/>
</dbReference>
<dbReference type="STRING" id="519442.Huta_2964"/>
<dbReference type="RefSeq" id="WP_015790687.1">
    <property type="nucleotide sequence ID" value="NC_013158.1"/>
</dbReference>
<sequence>MNRRAYLGTVAGGIAALTAGCSAAESDTTVTSERSIDASNTYLDRPDLRAEPESLPYPVYGQSLPAVTLSDPIADEDVSIGADGRDTLVTFFYSHCRTVCPRLISALRNVQAKAIEDDRIDTTAFQAVTFDPERDDADRLRGYADRMNVALDENWRFLRPESPDDAKDIVMDEFGVRFERTHPEEMEMYMFSHRALILLVNADGYVERSYTDSTPSWQSIDEDLRTLRRREG</sequence>
<keyword evidence="4" id="KW-1015">Disulfide bond</keyword>
<dbReference type="PANTHER" id="PTHR12151:SF25">
    <property type="entry name" value="LINALOOL DEHYDRATASE_ISOMERASE DOMAIN-CONTAINING PROTEIN"/>
    <property type="match status" value="1"/>
</dbReference>
<feature type="binding site" evidence="3">
    <location>
        <position position="193"/>
    </location>
    <ligand>
        <name>Cu cation</name>
        <dbReference type="ChEBI" id="CHEBI:23378"/>
    </ligand>
</feature>
<dbReference type="Gene3D" id="3.40.30.10">
    <property type="entry name" value="Glutaredoxin"/>
    <property type="match status" value="1"/>
</dbReference>
<evidence type="ECO:0000256" key="4">
    <source>
        <dbReference type="PIRSR" id="PIRSR603782-2"/>
    </source>
</evidence>
<dbReference type="HOGENOM" id="CLU_093041_0_0_2"/>
<dbReference type="PROSITE" id="PS51352">
    <property type="entry name" value="THIOREDOXIN_2"/>
    <property type="match status" value="1"/>
</dbReference>
<organism evidence="6 7">
    <name type="scientific">Halorhabdus utahensis (strain DSM 12940 / JCM 11049 / AX-2)</name>
    <dbReference type="NCBI Taxonomy" id="519442"/>
    <lineage>
        <taxon>Archaea</taxon>
        <taxon>Methanobacteriati</taxon>
        <taxon>Methanobacteriota</taxon>
        <taxon>Stenosarchaea group</taxon>
        <taxon>Halobacteria</taxon>
        <taxon>Halobacteriales</taxon>
        <taxon>Haloarculaceae</taxon>
        <taxon>Halorhabdus</taxon>
    </lineage>
</organism>
<proteinExistence type="inferred from homology"/>
<evidence type="ECO:0000256" key="3">
    <source>
        <dbReference type="PIRSR" id="PIRSR603782-1"/>
    </source>
</evidence>
<dbReference type="GeneID" id="8385273"/>
<dbReference type="InterPro" id="IPR036249">
    <property type="entry name" value="Thioredoxin-like_sf"/>
</dbReference>
<dbReference type="GO" id="GO:0046872">
    <property type="term" value="F:metal ion binding"/>
    <property type="evidence" value="ECO:0007669"/>
    <property type="project" value="UniProtKB-KW"/>
</dbReference>
<feature type="binding site" evidence="3">
    <location>
        <position position="96"/>
    </location>
    <ligand>
        <name>Cu cation</name>
        <dbReference type="ChEBI" id="CHEBI:23378"/>
    </ligand>
</feature>
<evidence type="ECO:0000256" key="2">
    <source>
        <dbReference type="ARBA" id="ARBA00023008"/>
    </source>
</evidence>
<dbReference type="Proteomes" id="UP000002071">
    <property type="component" value="Chromosome"/>
</dbReference>
<reference evidence="6 7" key="1">
    <citation type="journal article" date="2009" name="Stand. Genomic Sci.">
        <title>Complete genome sequence of Halorhabdus utahensis type strain (AX-2).</title>
        <authorList>
            <person name="Anderson I."/>
            <person name="Tindall B.J."/>
            <person name="Pomrenke H."/>
            <person name="Goker M."/>
            <person name="Lapidus A."/>
            <person name="Nolan M."/>
            <person name="Copeland A."/>
            <person name="Glavina Del Rio T."/>
            <person name="Chen F."/>
            <person name="Tice H."/>
            <person name="Cheng J.F."/>
            <person name="Lucas S."/>
            <person name="Chertkov O."/>
            <person name="Bruce D."/>
            <person name="Brettin T."/>
            <person name="Detter J.C."/>
            <person name="Han C."/>
            <person name="Goodwin L."/>
            <person name="Land M."/>
            <person name="Hauser L."/>
            <person name="Chang Y.J."/>
            <person name="Jeffries C.D."/>
            <person name="Pitluck S."/>
            <person name="Pati A."/>
            <person name="Mavromatis K."/>
            <person name="Ivanova N."/>
            <person name="Ovchinnikova G."/>
            <person name="Chen A."/>
            <person name="Palaniappan K."/>
            <person name="Chain P."/>
            <person name="Rohde M."/>
            <person name="Bristow J."/>
            <person name="Eisen J.A."/>
            <person name="Markowitz V."/>
            <person name="Hugenholtz P."/>
            <person name="Kyrpides N.C."/>
            <person name="Klenk H.P."/>
        </authorList>
    </citation>
    <scope>NUCLEOTIDE SEQUENCE [LARGE SCALE GENOMIC DNA]</scope>
    <source>
        <strain evidence="7">DSM 12940 / JCM 11049 / AX-2</strain>
    </source>
</reference>
<evidence type="ECO:0000259" key="5">
    <source>
        <dbReference type="PROSITE" id="PS51352"/>
    </source>
</evidence>
<gene>
    <name evidence="6" type="ordered locus">Huta_2964</name>
</gene>
<dbReference type="AlphaFoldDB" id="C7NSK9"/>
<feature type="domain" description="Thioredoxin" evidence="5">
    <location>
        <begin position="44"/>
        <end position="229"/>
    </location>
</feature>
<evidence type="ECO:0000256" key="1">
    <source>
        <dbReference type="ARBA" id="ARBA00010996"/>
    </source>
</evidence>
<evidence type="ECO:0000313" key="6">
    <source>
        <dbReference type="EMBL" id="ACV13125.1"/>
    </source>
</evidence>
<feature type="binding site" evidence="3">
    <location>
        <position position="100"/>
    </location>
    <ligand>
        <name>Cu cation</name>
        <dbReference type="ChEBI" id="CHEBI:23378"/>
    </ligand>
</feature>
<dbReference type="PANTHER" id="PTHR12151">
    <property type="entry name" value="ELECTRON TRANSPORT PROTIN SCO1/SENC FAMILY MEMBER"/>
    <property type="match status" value="1"/>
</dbReference>
<dbReference type="EMBL" id="CP001687">
    <property type="protein sequence ID" value="ACV13125.1"/>
    <property type="molecule type" value="Genomic_DNA"/>
</dbReference>